<dbReference type="Pfam" id="PF00270">
    <property type="entry name" value="DEAD"/>
    <property type="match status" value="1"/>
</dbReference>
<dbReference type="PRINTS" id="PR00878">
    <property type="entry name" value="CHOLNESTRASE"/>
</dbReference>
<dbReference type="PROSITE" id="PS51194">
    <property type="entry name" value="HELICASE_CTER"/>
    <property type="match status" value="1"/>
</dbReference>
<keyword evidence="6" id="KW-0347">Helicase</keyword>
<keyword evidence="3" id="KW-0719">Serine esterase</keyword>
<dbReference type="Pfam" id="PF07690">
    <property type="entry name" value="MFS_1"/>
    <property type="match status" value="2"/>
</dbReference>
<gene>
    <name evidence="18" type="ORF">DSTB1V02_LOCUS311</name>
</gene>
<evidence type="ECO:0008006" key="20">
    <source>
        <dbReference type="Google" id="ProtNLM"/>
    </source>
</evidence>
<dbReference type="GO" id="GO:0022857">
    <property type="term" value="F:transmembrane transporter activity"/>
    <property type="evidence" value="ECO:0007669"/>
    <property type="project" value="InterPro"/>
</dbReference>
<proteinExistence type="inferred from homology"/>
<dbReference type="Proteomes" id="UP000677054">
    <property type="component" value="Unassembled WGS sequence"/>
</dbReference>
<evidence type="ECO:0000256" key="6">
    <source>
        <dbReference type="ARBA" id="ARBA00022806"/>
    </source>
</evidence>
<evidence type="ECO:0000313" key="18">
    <source>
        <dbReference type="EMBL" id="CAD7240284.1"/>
    </source>
</evidence>
<comment type="catalytic activity">
    <reaction evidence="12">
        <text>acetylcholine + H2O = choline + acetate + H(+)</text>
        <dbReference type="Rhea" id="RHEA:17561"/>
        <dbReference type="ChEBI" id="CHEBI:15354"/>
        <dbReference type="ChEBI" id="CHEBI:15355"/>
        <dbReference type="ChEBI" id="CHEBI:15377"/>
        <dbReference type="ChEBI" id="CHEBI:15378"/>
        <dbReference type="ChEBI" id="CHEBI:30089"/>
        <dbReference type="EC" id="3.1.1.7"/>
    </reaction>
</comment>
<dbReference type="CDD" id="cd17978">
    <property type="entry name" value="DEXHc_DHX33"/>
    <property type="match status" value="1"/>
</dbReference>
<dbReference type="SMART" id="SM00847">
    <property type="entry name" value="HA2"/>
    <property type="match status" value="1"/>
</dbReference>
<dbReference type="SUPFAM" id="SSF53474">
    <property type="entry name" value="alpha/beta-Hydrolases"/>
    <property type="match status" value="1"/>
</dbReference>
<protein>
    <recommendedName>
        <fullName evidence="20">Acetylcholinesterase</fullName>
    </recommendedName>
</protein>
<dbReference type="FunFam" id="3.40.50.300:FF:000750">
    <property type="entry name" value="Putative ATP-dependent RNA helicase DHX33"/>
    <property type="match status" value="1"/>
</dbReference>
<feature type="transmembrane region" description="Helical" evidence="14">
    <location>
        <begin position="939"/>
        <end position="963"/>
    </location>
</feature>
<feature type="transmembrane region" description="Helical" evidence="14">
    <location>
        <begin position="882"/>
        <end position="905"/>
    </location>
</feature>
<dbReference type="CDD" id="cd00312">
    <property type="entry name" value="Esterase_lipase"/>
    <property type="match status" value="1"/>
</dbReference>
<evidence type="ECO:0000256" key="5">
    <source>
        <dbReference type="ARBA" id="ARBA00022801"/>
    </source>
</evidence>
<evidence type="ECO:0000256" key="13">
    <source>
        <dbReference type="PIRSR" id="PIRSR600997-1"/>
    </source>
</evidence>
<dbReference type="GO" id="GO:0003724">
    <property type="term" value="F:RNA helicase activity"/>
    <property type="evidence" value="ECO:0007669"/>
    <property type="project" value="UniProtKB-EC"/>
</dbReference>
<keyword evidence="8" id="KW-0531">Neurotransmitter degradation</keyword>
<dbReference type="SUPFAM" id="SSF103473">
    <property type="entry name" value="MFS general substrate transporter"/>
    <property type="match status" value="1"/>
</dbReference>
<feature type="active site" description="Acyl-ester intermediate" evidence="13">
    <location>
        <position position="181"/>
    </location>
</feature>
<dbReference type="Gene3D" id="3.40.50.1820">
    <property type="entry name" value="alpha/beta hydrolase"/>
    <property type="match status" value="1"/>
</dbReference>
<dbReference type="PROSITE" id="PS50850">
    <property type="entry name" value="MFS"/>
    <property type="match status" value="1"/>
</dbReference>
<dbReference type="GO" id="GO:0005524">
    <property type="term" value="F:ATP binding"/>
    <property type="evidence" value="ECO:0007669"/>
    <property type="project" value="UniProtKB-KW"/>
</dbReference>
<feature type="active site" description="Charge relay system" evidence="13">
    <location>
        <position position="308"/>
    </location>
</feature>
<dbReference type="GO" id="GO:0016020">
    <property type="term" value="C:membrane"/>
    <property type="evidence" value="ECO:0007669"/>
    <property type="project" value="UniProtKB-SubCell"/>
</dbReference>
<evidence type="ECO:0000259" key="16">
    <source>
        <dbReference type="PROSITE" id="PS51192"/>
    </source>
</evidence>
<dbReference type="EMBL" id="LR899536">
    <property type="protein sequence ID" value="CAD7240284.1"/>
    <property type="molecule type" value="Genomic_DNA"/>
</dbReference>
<dbReference type="SMART" id="SM00490">
    <property type="entry name" value="HELICc"/>
    <property type="match status" value="1"/>
</dbReference>
<dbReference type="FunFam" id="3.40.50.1820:FF:000029">
    <property type="entry name" value="Acetylcholinesterase"/>
    <property type="match status" value="1"/>
</dbReference>
<keyword evidence="4" id="KW-0547">Nucleotide-binding</keyword>
<accession>A0A7R8X5T1</accession>
<evidence type="ECO:0000256" key="11">
    <source>
        <dbReference type="ARBA" id="ARBA00047984"/>
    </source>
</evidence>
<dbReference type="Gene3D" id="1.20.1250.20">
    <property type="entry name" value="MFS general substrate transporter like domains"/>
    <property type="match status" value="2"/>
</dbReference>
<dbReference type="FunFam" id="3.40.50.300:FF:000145">
    <property type="entry name" value="probable ATP-dependent RNA helicase DHX40"/>
    <property type="match status" value="1"/>
</dbReference>
<feature type="active site" description="Charge relay system" evidence="13">
    <location>
        <position position="429"/>
    </location>
</feature>
<dbReference type="InterPro" id="IPR020846">
    <property type="entry name" value="MFS_dom"/>
</dbReference>
<dbReference type="InterPro" id="IPR001650">
    <property type="entry name" value="Helicase_C-like"/>
</dbReference>
<dbReference type="InterPro" id="IPR011545">
    <property type="entry name" value="DEAD/DEAH_box_helicase_dom"/>
</dbReference>
<dbReference type="InterPro" id="IPR002018">
    <property type="entry name" value="CarbesteraseB"/>
</dbReference>
<feature type="transmembrane region" description="Helical" evidence="14">
    <location>
        <begin position="597"/>
        <end position="614"/>
    </location>
</feature>
<comment type="similarity">
    <text evidence="2">Belongs to the type-B carboxylesterase/lipase family.</text>
</comment>
<dbReference type="Pfam" id="PF00271">
    <property type="entry name" value="Helicase_C"/>
    <property type="match status" value="1"/>
</dbReference>
<dbReference type="PROSITE" id="PS51192">
    <property type="entry name" value="HELICASE_ATP_BIND_1"/>
    <property type="match status" value="1"/>
</dbReference>
<comment type="subcellular location">
    <subcellularLocation>
        <location evidence="1">Membrane</location>
        <topology evidence="1">Multi-pass membrane protein</topology>
    </subcellularLocation>
</comment>
<dbReference type="GO" id="GO:0045943">
    <property type="term" value="P:positive regulation of transcription by RNA polymerase I"/>
    <property type="evidence" value="ECO:0007669"/>
    <property type="project" value="TreeGrafter"/>
</dbReference>
<dbReference type="Gene3D" id="1.20.120.1080">
    <property type="match status" value="1"/>
</dbReference>
<keyword evidence="14" id="KW-1133">Transmembrane helix</keyword>
<evidence type="ECO:0000256" key="8">
    <source>
        <dbReference type="ARBA" id="ARBA00022867"/>
    </source>
</evidence>
<dbReference type="CDD" id="cd18791">
    <property type="entry name" value="SF2_C_RHA"/>
    <property type="match status" value="1"/>
</dbReference>
<dbReference type="InterPro" id="IPR002464">
    <property type="entry name" value="DNA/RNA_helicase_DEAH_CS"/>
</dbReference>
<dbReference type="EMBL" id="CAJPEV010000019">
    <property type="protein sequence ID" value="CAG0878892.1"/>
    <property type="molecule type" value="Genomic_DNA"/>
</dbReference>
<evidence type="ECO:0000256" key="12">
    <source>
        <dbReference type="ARBA" id="ARBA00048484"/>
    </source>
</evidence>
<feature type="transmembrane region" description="Helical" evidence="14">
    <location>
        <begin position="970"/>
        <end position="993"/>
    </location>
</feature>
<evidence type="ECO:0000313" key="19">
    <source>
        <dbReference type="Proteomes" id="UP000677054"/>
    </source>
</evidence>
<evidence type="ECO:0000256" key="9">
    <source>
        <dbReference type="ARBA" id="ARBA00023157"/>
    </source>
</evidence>
<keyword evidence="14" id="KW-0812">Transmembrane</keyword>
<keyword evidence="19" id="KW-1185">Reference proteome</keyword>
<dbReference type="GO" id="GO:0003990">
    <property type="term" value="F:acetylcholinesterase activity"/>
    <property type="evidence" value="ECO:0007669"/>
    <property type="project" value="UniProtKB-EC"/>
</dbReference>
<feature type="domain" description="Major facilitator superfamily (MFS) profile" evidence="15">
    <location>
        <begin position="596"/>
        <end position="998"/>
    </location>
</feature>
<feature type="domain" description="Helicase C-terminal" evidence="17">
    <location>
        <begin position="1336"/>
        <end position="1513"/>
    </location>
</feature>
<dbReference type="InterPro" id="IPR011701">
    <property type="entry name" value="MFS"/>
</dbReference>
<dbReference type="PANTHER" id="PTHR18934:SF118">
    <property type="entry name" value="ATP-DEPENDENT RNA HELICASE DHX33"/>
    <property type="match status" value="1"/>
</dbReference>
<feature type="transmembrane region" description="Helical" evidence="14">
    <location>
        <begin position="728"/>
        <end position="750"/>
    </location>
</feature>
<evidence type="ECO:0000256" key="1">
    <source>
        <dbReference type="ARBA" id="ARBA00004141"/>
    </source>
</evidence>
<evidence type="ECO:0000256" key="3">
    <source>
        <dbReference type="ARBA" id="ARBA00022487"/>
    </source>
</evidence>
<dbReference type="GO" id="GO:0003725">
    <property type="term" value="F:double-stranded RNA binding"/>
    <property type="evidence" value="ECO:0007669"/>
    <property type="project" value="TreeGrafter"/>
</dbReference>
<dbReference type="SMART" id="SM00487">
    <property type="entry name" value="DEXDc"/>
    <property type="match status" value="1"/>
</dbReference>
<feature type="transmembrane region" description="Helical" evidence="14">
    <location>
        <begin position="635"/>
        <end position="657"/>
    </location>
</feature>
<feature type="transmembrane region" description="Helical" evidence="14">
    <location>
        <begin position="818"/>
        <end position="843"/>
    </location>
</feature>
<reference evidence="18" key="1">
    <citation type="submission" date="2020-11" db="EMBL/GenBank/DDBJ databases">
        <authorList>
            <person name="Tran Van P."/>
        </authorList>
    </citation>
    <scope>NUCLEOTIDE SEQUENCE</scope>
</reference>
<keyword evidence="10" id="KW-0325">Glycoprotein</keyword>
<dbReference type="PANTHER" id="PTHR18934">
    <property type="entry name" value="ATP-DEPENDENT RNA HELICASE"/>
    <property type="match status" value="1"/>
</dbReference>
<keyword evidence="14" id="KW-0472">Membrane</keyword>
<dbReference type="InterPro" id="IPR036259">
    <property type="entry name" value="MFS_trans_sf"/>
</dbReference>
<dbReference type="InterPro" id="IPR019826">
    <property type="entry name" value="Carboxylesterase_B_AS"/>
</dbReference>
<dbReference type="PROSITE" id="PS00122">
    <property type="entry name" value="CARBOXYLESTERASE_B_1"/>
    <property type="match status" value="1"/>
</dbReference>
<dbReference type="InterPro" id="IPR048333">
    <property type="entry name" value="HA2_WH"/>
</dbReference>
<dbReference type="SUPFAM" id="SSF52540">
    <property type="entry name" value="P-loop containing nucleoside triphosphate hydrolases"/>
    <property type="match status" value="1"/>
</dbReference>
<dbReference type="InterPro" id="IPR014001">
    <property type="entry name" value="Helicase_ATP-bd"/>
</dbReference>
<keyword evidence="5" id="KW-0378">Hydrolase</keyword>
<dbReference type="InterPro" id="IPR029058">
    <property type="entry name" value="AB_hydrolase_fold"/>
</dbReference>
<evidence type="ECO:0000256" key="10">
    <source>
        <dbReference type="ARBA" id="ARBA00023180"/>
    </source>
</evidence>
<evidence type="ECO:0000256" key="4">
    <source>
        <dbReference type="ARBA" id="ARBA00022741"/>
    </source>
</evidence>
<evidence type="ECO:0000256" key="7">
    <source>
        <dbReference type="ARBA" id="ARBA00022840"/>
    </source>
</evidence>
<keyword evidence="9" id="KW-1015">Disulfide bond</keyword>
<feature type="domain" description="Helicase ATP-binding" evidence="16">
    <location>
        <begin position="1144"/>
        <end position="1312"/>
    </location>
</feature>
<evidence type="ECO:0000256" key="14">
    <source>
        <dbReference type="SAM" id="Phobius"/>
    </source>
</evidence>
<dbReference type="Gene3D" id="3.40.50.300">
    <property type="entry name" value="P-loop containing nucleotide triphosphate hydrolases"/>
    <property type="match status" value="2"/>
</dbReference>
<dbReference type="InterPro" id="IPR000997">
    <property type="entry name" value="Cholinesterase"/>
</dbReference>
<feature type="transmembrane region" description="Helical" evidence="14">
    <location>
        <begin position="855"/>
        <end position="876"/>
    </location>
</feature>
<feature type="transmembrane region" description="Helical" evidence="14">
    <location>
        <begin position="762"/>
        <end position="787"/>
    </location>
</feature>
<organism evidence="18">
    <name type="scientific">Darwinula stevensoni</name>
    <dbReference type="NCBI Taxonomy" id="69355"/>
    <lineage>
        <taxon>Eukaryota</taxon>
        <taxon>Metazoa</taxon>
        <taxon>Ecdysozoa</taxon>
        <taxon>Arthropoda</taxon>
        <taxon>Crustacea</taxon>
        <taxon>Oligostraca</taxon>
        <taxon>Ostracoda</taxon>
        <taxon>Podocopa</taxon>
        <taxon>Podocopida</taxon>
        <taxon>Darwinulocopina</taxon>
        <taxon>Darwinuloidea</taxon>
        <taxon>Darwinulidae</taxon>
        <taxon>Darwinula</taxon>
    </lineage>
</organism>
<dbReference type="InterPro" id="IPR007502">
    <property type="entry name" value="Helicase-assoc_dom"/>
</dbReference>
<dbReference type="GO" id="GO:0005730">
    <property type="term" value="C:nucleolus"/>
    <property type="evidence" value="ECO:0007669"/>
    <property type="project" value="TreeGrafter"/>
</dbReference>
<dbReference type="Pfam" id="PF04408">
    <property type="entry name" value="WHD_HA2"/>
    <property type="match status" value="1"/>
</dbReference>
<name>A0A7R8X5T1_9CRUS</name>
<dbReference type="Pfam" id="PF00135">
    <property type="entry name" value="COesterase"/>
    <property type="match status" value="1"/>
</dbReference>
<dbReference type="CDD" id="cd17340">
    <property type="entry name" value="MFS_MFSD1"/>
    <property type="match status" value="1"/>
</dbReference>
<dbReference type="PROSITE" id="PS00690">
    <property type="entry name" value="DEAH_ATP_HELICASE"/>
    <property type="match status" value="1"/>
</dbReference>
<keyword evidence="7" id="KW-0067">ATP-binding</keyword>
<evidence type="ECO:0000259" key="15">
    <source>
        <dbReference type="PROSITE" id="PS50850"/>
    </source>
</evidence>
<dbReference type="Pfam" id="PF07717">
    <property type="entry name" value="OB_NTP_bind"/>
    <property type="match status" value="1"/>
</dbReference>
<dbReference type="InterPro" id="IPR027417">
    <property type="entry name" value="P-loop_NTPase"/>
</dbReference>
<evidence type="ECO:0000256" key="2">
    <source>
        <dbReference type="ARBA" id="ARBA00005964"/>
    </source>
</evidence>
<feature type="transmembrane region" description="Helical" evidence="14">
    <location>
        <begin position="669"/>
        <end position="691"/>
    </location>
</feature>
<dbReference type="OrthoDB" id="424834at2759"/>
<dbReference type="InterPro" id="IPR011709">
    <property type="entry name" value="DEAD-box_helicase_OB_fold"/>
</dbReference>
<evidence type="ECO:0000259" key="17">
    <source>
        <dbReference type="PROSITE" id="PS51194"/>
    </source>
</evidence>
<dbReference type="Pfam" id="PF21010">
    <property type="entry name" value="HA2_C"/>
    <property type="match status" value="1"/>
</dbReference>
<comment type="catalytic activity">
    <reaction evidence="11">
        <text>ATP + H2O = ADP + phosphate + H(+)</text>
        <dbReference type="Rhea" id="RHEA:13065"/>
        <dbReference type="ChEBI" id="CHEBI:15377"/>
        <dbReference type="ChEBI" id="CHEBI:15378"/>
        <dbReference type="ChEBI" id="CHEBI:30616"/>
        <dbReference type="ChEBI" id="CHEBI:43474"/>
        <dbReference type="ChEBI" id="CHEBI:456216"/>
        <dbReference type="EC" id="3.6.4.13"/>
    </reaction>
</comment>
<sequence>MNDCVGKEVDCWLGIPYAAPPMGDLRFRHPKPIERWEGIHEADKKPNSCWQNKDTTYPGFLGSEMWNPNTNLSEDCLYLSICVPKPRPRSLATMVWIYGGGFFAGTSTLDVYDPKILVSEYNIVFAAMQYRVASLGFLYLDTPEAPGNSGLYDQLMALTWISENIAAFGGNPKNITIFGESAGAVSVNFHLFSPLSRHLFQQAILESGSNTAPWAVLPKETALGRAAMLAEGMECPTNVQKPEEMVECLKRKDPGDLVLNEWNGVSGIVDFPFVPVVDGAIVDMSPLDAIRSRHFKKCNILIGSNEEEGSFWLLYYLPHKFQVQGLDRPPEHVQFNMSDYRQTLNDLFRGYPEIVIEAIAHEYTNFVETRDPDTILDNLEKVVGDLYFSCPVKDLADAYVQERGLDVYKYYFTHRAKGGPWPKWVGAYHGDEILYVFGVPLIRSDVYSKEDVELSRRMMQFWTNFAKTGTPNMAVPGGNWTRIYWPQHTLYRREFLDLNVEDPSKKGRGPRIRECAFWRQFLPQLLHATGYFRKMESNERTPLLQQTSRTVSINTRDADELRHQVIVGQEYGNERSGAIGIQNRKPQNKRGCLENRFLALFFMCFMGFGSYFCYDNPGALQGKIKDDMDINTSQFANLYAIYSWPNVVLCFVGGYLLDSVFGMRLGTVIFAAFVLLGQIVFAAGGLLDAYWLMMVGRFIFGVGGESLAVAQNMYAVSWFKGKELNMVFGLQLSFARVGSTVNFASMMYVYSYIHEYFKGPKCIGVVLMIAAVTCLLSLICATLLGWMDAHRNRQTAENGDAPAEVIHLKDVKDFPASFWLTSVIAVAYYVAIFPFIGLGQVFFERKYSLPPAKANLVNGIVYVIAAVASPFMGFLIDKTGRNVFWVFLSIVGSIGCHAALAFTFWNPLIPMVSLGFMYSLLASSLWPIVALVLPEHQLGTAYGLVQAVQNLGLAVITMVAGNIVDSKGYFVLETFFLTWLCISLVAIVLLWLIDFGQGGILNMSIAQRNQREQETMAAEALEREKLMASGSMADITPQDLLHREHLSEFSIRNRFLSRIGAHSIMMCERGAWCTTRCSGDTGVFIMAVKALMSVVGGSNGSGTVPPSAKKIKLHGGSSSPSFFSEDPKEQRRRLPIFSARQRLVEEVRRHESGIVIGETGSGKTTQVPQFLLEAGILGPGGAVAVTQPRRVGAVTLAKRVAAEMGIPLGTIVGYAVRFEAVVSPDTRIKFLTDGMLLRQAIQCPELSDYSVVILDEAHERSIHTDLLFGILKAAQRKRRGTPRPLKILVMSATMDVDRFSAYLDGAPVLYVQGREHPVQMLYTKTPIGDDDYAFASVATALQIHRDRPPGGDILVFLTGQEEIEAAAKTLREATKHASKEEGGGVKVCPLYAALPWLSQQEVLSRLAGPQRKIILSTNIAETSVTIPGVKYVVDSGRAKIRTFDPSTGLEVLQVTKISRAQAWQRSGRAGREGPGVAYRVYAESQYHALSEFPTPEIQRCNLRTILLELLAVGVQEPSSFDFLDKPSPKAVENGLKELQYLGAIERMADDGVRLTQTGRRLASFPLDPRFSKILLSASHLGCLEEAVSVVSLLSGESVFLASRSDQRGRERRDHPHGRFFAPEGDVVALLNAFRAYKSVKASKTWCYENELNWRTLSYATEVRKQLMQCCQRQNLQPSSCGKDLTPLRQSLASGLFMSSAELQPDGSYSTVSLTSVLVGSRQKVGIHPTSCLFGGKPSYVVYVELVHTSATYMRNLCVVEPSWLLQASPEFFHAHRFHSIRS</sequence>